<gene>
    <name evidence="2" type="ORF">DesyoDRAFT_3648</name>
</gene>
<feature type="transmembrane region" description="Helical" evidence="1">
    <location>
        <begin position="29"/>
        <end position="47"/>
    </location>
</feature>
<dbReference type="EMBL" id="CM001441">
    <property type="protein sequence ID" value="EHQ90646.1"/>
    <property type="molecule type" value="Genomic_DNA"/>
</dbReference>
<dbReference type="Proteomes" id="UP000005104">
    <property type="component" value="Chromosome"/>
</dbReference>
<accession>H5XW53</accession>
<keyword evidence="1" id="KW-0472">Membrane</keyword>
<sequence>MFIFNIGKKNEAYGSDCRTYVNMNYTFPLLLYCTKFLFINVFINFRVTRFFKELDWRGIFLLSQKIRKTGRNGKRERRPRIRYIDRLHDIYPDFLADISLSKRSNDLSMFKKTLVSNTMDFSKNILITQ</sequence>
<evidence type="ECO:0000313" key="3">
    <source>
        <dbReference type="Proteomes" id="UP000005104"/>
    </source>
</evidence>
<organism evidence="2 3">
    <name type="scientific">Desulfosporosinus youngiae DSM 17734</name>
    <dbReference type="NCBI Taxonomy" id="768710"/>
    <lineage>
        <taxon>Bacteria</taxon>
        <taxon>Bacillati</taxon>
        <taxon>Bacillota</taxon>
        <taxon>Clostridia</taxon>
        <taxon>Eubacteriales</taxon>
        <taxon>Desulfitobacteriaceae</taxon>
        <taxon>Desulfosporosinus</taxon>
    </lineage>
</organism>
<keyword evidence="1" id="KW-0812">Transmembrane</keyword>
<evidence type="ECO:0000313" key="2">
    <source>
        <dbReference type="EMBL" id="EHQ90646.1"/>
    </source>
</evidence>
<keyword evidence="1" id="KW-1133">Transmembrane helix</keyword>
<dbReference type="AlphaFoldDB" id="H5XW53"/>
<reference evidence="2 3" key="1">
    <citation type="submission" date="2011-11" db="EMBL/GenBank/DDBJ databases">
        <title>The Noncontiguous Finished genome of Desulfosporosinus youngiae DSM 17734.</title>
        <authorList>
            <consortium name="US DOE Joint Genome Institute (JGI-PGF)"/>
            <person name="Lucas S."/>
            <person name="Han J."/>
            <person name="Lapidus A."/>
            <person name="Cheng J.-F."/>
            <person name="Goodwin L."/>
            <person name="Pitluck S."/>
            <person name="Peters L."/>
            <person name="Ovchinnikova G."/>
            <person name="Lu M."/>
            <person name="Land M.L."/>
            <person name="Hauser L."/>
            <person name="Pester M."/>
            <person name="Spring S."/>
            <person name="Ollivier B."/>
            <person name="Rattei T."/>
            <person name="Klenk H.-P."/>
            <person name="Wagner M."/>
            <person name="Loy A."/>
            <person name="Woyke T.J."/>
        </authorList>
    </citation>
    <scope>NUCLEOTIDE SEQUENCE [LARGE SCALE GENOMIC DNA]</scope>
    <source>
        <strain evidence="2 3">DSM 17734</strain>
    </source>
</reference>
<protein>
    <submittedName>
        <fullName evidence="2">Uncharacterized protein</fullName>
    </submittedName>
</protein>
<dbReference type="HOGENOM" id="CLU_1945318_0_0_9"/>
<proteinExistence type="predicted"/>
<name>H5XW53_9FIRM</name>
<keyword evidence="3" id="KW-1185">Reference proteome</keyword>
<evidence type="ECO:0000256" key="1">
    <source>
        <dbReference type="SAM" id="Phobius"/>
    </source>
</evidence>